<organism evidence="3">
    <name type="scientific">Gongylonema pulchrum</name>
    <dbReference type="NCBI Taxonomy" id="637853"/>
    <lineage>
        <taxon>Eukaryota</taxon>
        <taxon>Metazoa</taxon>
        <taxon>Ecdysozoa</taxon>
        <taxon>Nematoda</taxon>
        <taxon>Chromadorea</taxon>
        <taxon>Rhabditida</taxon>
        <taxon>Spirurina</taxon>
        <taxon>Spiruromorpha</taxon>
        <taxon>Spiruroidea</taxon>
        <taxon>Gongylonematidae</taxon>
        <taxon>Gongylonema</taxon>
    </lineage>
</organism>
<reference evidence="3" key="1">
    <citation type="submission" date="2016-06" db="UniProtKB">
        <authorList>
            <consortium name="WormBaseParasite"/>
        </authorList>
    </citation>
    <scope>IDENTIFICATION</scope>
</reference>
<sequence length="106" mass="11355">MFEERFAKRYIQQYQSKIDLVSNAPSDTEIQTSTHSLASATFQNTSGKSAITQLTTTTTTITTAVQSSVRQTGGPENEAVQNGAEFQKAVGGGKFVLVLSASNYAD</sequence>
<evidence type="ECO:0000313" key="3">
    <source>
        <dbReference type="WBParaSite" id="GPUH_0002592801-mRNA-1"/>
    </source>
</evidence>
<evidence type="ECO:0000313" key="2">
    <source>
        <dbReference type="Proteomes" id="UP000271098"/>
    </source>
</evidence>
<dbReference type="AlphaFoldDB" id="A0A183EY57"/>
<reference evidence="1 2" key="2">
    <citation type="submission" date="2018-11" db="EMBL/GenBank/DDBJ databases">
        <authorList>
            <consortium name="Pathogen Informatics"/>
        </authorList>
    </citation>
    <scope>NUCLEOTIDE SEQUENCE [LARGE SCALE GENOMIC DNA]</scope>
</reference>
<evidence type="ECO:0000313" key="1">
    <source>
        <dbReference type="EMBL" id="VDN44826.1"/>
    </source>
</evidence>
<dbReference type="Proteomes" id="UP000271098">
    <property type="component" value="Unassembled WGS sequence"/>
</dbReference>
<dbReference type="WBParaSite" id="GPUH_0002592801-mRNA-1">
    <property type="protein sequence ID" value="GPUH_0002592801-mRNA-1"/>
    <property type="gene ID" value="GPUH_0002592801"/>
</dbReference>
<protein>
    <submittedName>
        <fullName evidence="1 3">Uncharacterized protein</fullName>
    </submittedName>
</protein>
<gene>
    <name evidence="1" type="ORF">GPUH_LOCUS25898</name>
</gene>
<proteinExistence type="predicted"/>
<accession>A0A183EY57</accession>
<dbReference type="EMBL" id="UYRT01107458">
    <property type="protein sequence ID" value="VDN44826.1"/>
    <property type="molecule type" value="Genomic_DNA"/>
</dbReference>
<name>A0A183EY57_9BILA</name>
<keyword evidence="2" id="KW-1185">Reference proteome</keyword>